<comment type="similarity">
    <text evidence="1">Belongs to the cytochrome P450 family.</text>
</comment>
<organism evidence="2 3">
    <name type="scientific">Quercus suber</name>
    <name type="common">Cork oak</name>
    <dbReference type="NCBI Taxonomy" id="58331"/>
    <lineage>
        <taxon>Eukaryota</taxon>
        <taxon>Viridiplantae</taxon>
        <taxon>Streptophyta</taxon>
        <taxon>Embryophyta</taxon>
        <taxon>Tracheophyta</taxon>
        <taxon>Spermatophyta</taxon>
        <taxon>Magnoliopsida</taxon>
        <taxon>eudicotyledons</taxon>
        <taxon>Gunneridae</taxon>
        <taxon>Pentapetalae</taxon>
        <taxon>rosids</taxon>
        <taxon>fabids</taxon>
        <taxon>Fagales</taxon>
        <taxon>Fagaceae</taxon>
        <taxon>Quercus</taxon>
    </lineage>
</organism>
<dbReference type="InterPro" id="IPR050121">
    <property type="entry name" value="Cytochrome_P450_monoxygenase"/>
</dbReference>
<evidence type="ECO:0000313" key="2">
    <source>
        <dbReference type="EMBL" id="KAK7810510.1"/>
    </source>
</evidence>
<dbReference type="GO" id="GO:0016705">
    <property type="term" value="F:oxidoreductase activity, acting on paired donors, with incorporation or reduction of molecular oxygen"/>
    <property type="evidence" value="ECO:0007669"/>
    <property type="project" value="InterPro"/>
</dbReference>
<dbReference type="InterPro" id="IPR036396">
    <property type="entry name" value="Cyt_P450_sf"/>
</dbReference>
<dbReference type="EMBL" id="PKMF04002096">
    <property type="protein sequence ID" value="KAK7810510.1"/>
    <property type="molecule type" value="Genomic_DNA"/>
</dbReference>
<dbReference type="GO" id="GO:0004497">
    <property type="term" value="F:monooxygenase activity"/>
    <property type="evidence" value="ECO:0007669"/>
    <property type="project" value="InterPro"/>
</dbReference>
<dbReference type="Proteomes" id="UP000237347">
    <property type="component" value="Unassembled WGS sequence"/>
</dbReference>
<evidence type="ECO:0000313" key="3">
    <source>
        <dbReference type="Proteomes" id="UP000237347"/>
    </source>
</evidence>
<evidence type="ECO:0000256" key="1">
    <source>
        <dbReference type="ARBA" id="ARBA00010617"/>
    </source>
</evidence>
<accession>A0AAW0I7W5</accession>
<gene>
    <name evidence="2" type="primary">CYP735A2</name>
    <name evidence="2" type="ORF">CFP56_013305</name>
</gene>
<dbReference type="InterPro" id="IPR001128">
    <property type="entry name" value="Cyt_P450"/>
</dbReference>
<dbReference type="PANTHER" id="PTHR24305">
    <property type="entry name" value="CYTOCHROME P450"/>
    <property type="match status" value="1"/>
</dbReference>
<comment type="caution">
    <text evidence="2">The sequence shown here is derived from an EMBL/GenBank/DDBJ whole genome shotgun (WGS) entry which is preliminary data.</text>
</comment>
<proteinExistence type="inferred from homology"/>
<dbReference type="PANTHER" id="PTHR24305:SF166">
    <property type="entry name" value="CYTOCHROME P450 12A4, MITOCHONDRIAL-RELATED"/>
    <property type="match status" value="1"/>
</dbReference>
<protein>
    <submittedName>
        <fullName evidence="2">Cytokinin hydroxylase</fullName>
    </submittedName>
</protein>
<dbReference type="AlphaFoldDB" id="A0AAW0I7W5"/>
<reference evidence="2 3" key="1">
    <citation type="journal article" date="2018" name="Sci. Data">
        <title>The draft genome sequence of cork oak.</title>
        <authorList>
            <person name="Ramos A.M."/>
            <person name="Usie A."/>
            <person name="Barbosa P."/>
            <person name="Barros P.M."/>
            <person name="Capote T."/>
            <person name="Chaves I."/>
            <person name="Simoes F."/>
            <person name="Abreu I."/>
            <person name="Carrasquinho I."/>
            <person name="Faro C."/>
            <person name="Guimaraes J.B."/>
            <person name="Mendonca D."/>
            <person name="Nobrega F."/>
            <person name="Rodrigues L."/>
            <person name="Saibo N.J.M."/>
            <person name="Varela M.C."/>
            <person name="Egas C."/>
            <person name="Matos J."/>
            <person name="Miguel C.M."/>
            <person name="Oliveira M.M."/>
            <person name="Ricardo C.P."/>
            <person name="Goncalves S."/>
        </authorList>
    </citation>
    <scope>NUCLEOTIDE SEQUENCE [LARGE SCALE GENOMIC DNA]</scope>
    <source>
        <strain evidence="3">cv. HL8</strain>
    </source>
</reference>
<dbReference type="Pfam" id="PF00067">
    <property type="entry name" value="p450"/>
    <property type="match status" value="1"/>
</dbReference>
<dbReference type="Gene3D" id="1.10.630.10">
    <property type="entry name" value="Cytochrome P450"/>
    <property type="match status" value="1"/>
</dbReference>
<name>A0AAW0I7W5_QUESU</name>
<dbReference type="SUPFAM" id="SSF48264">
    <property type="entry name" value="Cytochrome P450"/>
    <property type="match status" value="1"/>
</dbReference>
<keyword evidence="3" id="KW-1185">Reference proteome</keyword>
<dbReference type="GO" id="GO:0020037">
    <property type="term" value="F:heme binding"/>
    <property type="evidence" value="ECO:0007669"/>
    <property type="project" value="InterPro"/>
</dbReference>
<feature type="non-terminal residue" evidence="2">
    <location>
        <position position="1"/>
    </location>
</feature>
<sequence length="94" mass="10499">IWGPDAAEFRPERWLIKGQERWGGGKGALSLLTFLHGPRSCIGQAFARAELKCLVAAFVMSFEFEMADLTEKIEPAGLITIKPENGLRLRLKEL</sequence>
<dbReference type="GO" id="GO:0005506">
    <property type="term" value="F:iron ion binding"/>
    <property type="evidence" value="ECO:0007669"/>
    <property type="project" value="InterPro"/>
</dbReference>